<dbReference type="GeneID" id="75691286"/>
<gene>
    <name evidence="1" type="primary">gp_23127</name>
</gene>
<keyword evidence="2" id="KW-1185">Reference proteome</keyword>
<proteinExistence type="predicted"/>
<dbReference type="Gene3D" id="3.40.50.300">
    <property type="entry name" value="P-loop containing nucleotide triphosphate hydrolases"/>
    <property type="match status" value="1"/>
</dbReference>
<evidence type="ECO:0000313" key="1">
    <source>
        <dbReference type="EMBL" id="QWM90194.1"/>
    </source>
</evidence>
<dbReference type="EMBL" id="MZ130486">
    <property type="protein sequence ID" value="QWM90194.1"/>
    <property type="molecule type" value="Genomic_DNA"/>
</dbReference>
<name>A0AAE7RXZ4_9CAUD</name>
<sequence>MESYPFLDYINEIDKEKKYKKASECGFYDPYDYFLVGDSGGFLMNIDPTAKFVNTELLQEVGIYFDDNRRYTAYKEDSIPHRQFRRREQYRRKYGFDAPCLKLANGEIKNIHITGSHYNFLNYCRIEQLDESTVVNGMKSTAKKKYARPLFIDSQWWIFNILEFAEKNGFHLLIDKTRRGGFSYIMAADSANAVNCESRKVVIHVAVDKKYLTQTGGLTDFAVNDLKFYEENTPFVRGILSTVKSDFRLGYKLPNGVEADKSWRSALISVSAANNPDCAIGKDAIKVKVEEVSTMENFDDFMNVTEPAMRTGAYTTGMLCAWGTATSGNMQMFEQNFYNVKGFNFMPFENVWDKDCRNETCGFFKAYCWGLQGEIDGVKGIDKDGNSNILVGLEISRRERIEKKNSVKKYSDYINYLGQYANFPAESFSSASENIFSSEELTAWEDRLRIDTDLHFYVDGNLEIDEKGKVIFKSNAKLHSENKKTYDYIVGVPRRGHEDPHGCVRRWFTPEYVETKRADGALIKEIPVGLYSINYDPVGVNKNKDEVTMKHSHNSIMVWQNPHYLNGFKQKLVCTYYGRPDTLEEADRICYLLAKYYNCIGTTNVEVNRGETVSNFRKWNALKYLSCEPLEVFDPTFKGKINTTYGYNISGEQHKLDCIRLTKEFLYEEIGKDEFGNTLRNFHRIYDYQTILELKKWSVKGNYDRVSSMLLRGIEWKAMNLKAQDELSNRKQLNSENIDDYDSNILSRPWF</sequence>
<dbReference type="KEGG" id="vg:75691286"/>
<dbReference type="InterPro" id="IPR027417">
    <property type="entry name" value="P-loop_NTPase"/>
</dbReference>
<dbReference type="Proteomes" id="UP000827813">
    <property type="component" value="Segment"/>
</dbReference>
<dbReference type="RefSeq" id="YP_010359766.1">
    <property type="nucleotide sequence ID" value="NC_062776.1"/>
</dbReference>
<organism evidence="1 2">
    <name type="scientific">uncultured phage cr9_1</name>
    <dbReference type="NCBI Taxonomy" id="2986400"/>
    <lineage>
        <taxon>Viruses</taxon>
        <taxon>Duplodnaviria</taxon>
        <taxon>Heunggongvirae</taxon>
        <taxon>Uroviricota</taxon>
        <taxon>Caudoviricetes</taxon>
        <taxon>Crassvirales</taxon>
        <taxon>Intestiviridae</taxon>
        <taxon>Crudevirinae</taxon>
        <taxon>Dabirmavirus</taxon>
        <taxon>Dabirmavirus hominis</taxon>
    </lineage>
</organism>
<reference evidence="1 2" key="1">
    <citation type="submission" date="2021-04" db="EMBL/GenBank/DDBJ databases">
        <authorList>
            <person name="Shkoporov A.N."/>
            <person name="Stockdale S.R."/>
            <person name="Guerin E."/>
            <person name="Ross R.P."/>
            <person name="Hill C."/>
        </authorList>
    </citation>
    <scope>NUCLEOTIDE SEQUENCE [LARGE SCALE GENOMIC DNA]</scope>
    <source>
        <strain evidence="2">cr9_1</strain>
    </source>
</reference>
<protein>
    <submittedName>
        <fullName evidence="1">Terminase</fullName>
    </submittedName>
</protein>
<evidence type="ECO:0000313" key="2">
    <source>
        <dbReference type="Proteomes" id="UP000827813"/>
    </source>
</evidence>
<accession>A0AAE7RXZ4</accession>